<comment type="caution">
    <text evidence="2">The sequence shown here is derived from an EMBL/GenBank/DDBJ whole genome shotgun (WGS) entry which is preliminary data.</text>
</comment>
<evidence type="ECO:0000256" key="1">
    <source>
        <dbReference type="SAM" id="MobiDB-lite"/>
    </source>
</evidence>
<dbReference type="RefSeq" id="WP_144190352.1">
    <property type="nucleotide sequence ID" value="NZ_VMHL01000006.1"/>
</dbReference>
<dbReference type="EMBL" id="VMHL01000006">
    <property type="protein sequence ID" value="TSJ87970.1"/>
    <property type="molecule type" value="Genomic_DNA"/>
</dbReference>
<name>A0A556RGG1_9GAMM</name>
<sequence>MSLEQAVMQNTEMLIKIYEVLKTKADNELSASLKETLPVTPESVVKPAEPTKKAPEPEVKKEKVKVEAKKEAQAPKEPTPQPVPAVQEAIRVLLELAKTNRPAAVEVLNKYNVKKAPDVPENQRADFVNDIMSKLDKKG</sequence>
<feature type="compositionally biased region" description="Basic and acidic residues" evidence="1">
    <location>
        <begin position="49"/>
        <end position="74"/>
    </location>
</feature>
<organism evidence="2 3">
    <name type="scientific">Gilliamella apicola</name>
    <dbReference type="NCBI Taxonomy" id="1196095"/>
    <lineage>
        <taxon>Bacteria</taxon>
        <taxon>Pseudomonadati</taxon>
        <taxon>Pseudomonadota</taxon>
        <taxon>Gammaproteobacteria</taxon>
        <taxon>Orbales</taxon>
        <taxon>Orbaceae</taxon>
        <taxon>Gilliamella</taxon>
    </lineage>
</organism>
<protein>
    <submittedName>
        <fullName evidence="2">Uncharacterized protein</fullName>
    </submittedName>
</protein>
<gene>
    <name evidence="2" type="ORF">FPQ14_11550</name>
</gene>
<evidence type="ECO:0000313" key="3">
    <source>
        <dbReference type="Proteomes" id="UP000319138"/>
    </source>
</evidence>
<feature type="region of interest" description="Disordered" evidence="1">
    <location>
        <begin position="35"/>
        <end position="83"/>
    </location>
</feature>
<reference evidence="2 3" key="1">
    <citation type="submission" date="2019-07" db="EMBL/GenBank/DDBJ databases">
        <title>Gilliamella genomes.</title>
        <authorList>
            <person name="Zheng H."/>
        </authorList>
    </citation>
    <scope>NUCLEOTIDE SEQUENCE [LARGE SCALE GENOMIC DNA]</scope>
    <source>
        <strain evidence="2 3">W8131</strain>
    </source>
</reference>
<accession>A0A556RGG1</accession>
<dbReference type="AlphaFoldDB" id="A0A556RGG1"/>
<proteinExistence type="predicted"/>
<dbReference type="Proteomes" id="UP000319138">
    <property type="component" value="Unassembled WGS sequence"/>
</dbReference>
<evidence type="ECO:0000313" key="2">
    <source>
        <dbReference type="EMBL" id="TSJ87970.1"/>
    </source>
</evidence>